<sequence length="82" mass="9520">MNRNLGATRLKRRRRAGDPMQAYDRLPPELRSWLSTAARPWSPRSCAKIWDKAQRDGLTPVQIVERLAQSETRALTRDSLQF</sequence>
<feature type="region of interest" description="Disordered" evidence="1">
    <location>
        <begin position="1"/>
        <end position="23"/>
    </location>
</feature>
<dbReference type="OrthoDB" id="7658988at2"/>
<dbReference type="InterPro" id="IPR045386">
    <property type="entry name" value="DUF6525"/>
</dbReference>
<dbReference type="EMBL" id="FWFX01000013">
    <property type="protein sequence ID" value="SLN66233.1"/>
    <property type="molecule type" value="Genomic_DNA"/>
</dbReference>
<organism evidence="2 3">
    <name type="scientific">Roseovarius albus</name>
    <dbReference type="NCBI Taxonomy" id="1247867"/>
    <lineage>
        <taxon>Bacteria</taxon>
        <taxon>Pseudomonadati</taxon>
        <taxon>Pseudomonadota</taxon>
        <taxon>Alphaproteobacteria</taxon>
        <taxon>Rhodobacterales</taxon>
        <taxon>Roseobacteraceae</taxon>
        <taxon>Roseovarius</taxon>
    </lineage>
</organism>
<keyword evidence="3" id="KW-1185">Reference proteome</keyword>
<dbReference type="Pfam" id="PF20135">
    <property type="entry name" value="DUF6525"/>
    <property type="match status" value="1"/>
</dbReference>
<proteinExistence type="predicted"/>
<protein>
    <submittedName>
        <fullName evidence="2">Uncharacterized protein</fullName>
    </submittedName>
</protein>
<dbReference type="Proteomes" id="UP000193061">
    <property type="component" value="Unassembled WGS sequence"/>
</dbReference>
<reference evidence="2 3" key="1">
    <citation type="submission" date="2017-03" db="EMBL/GenBank/DDBJ databases">
        <authorList>
            <person name="Afonso C.L."/>
            <person name="Miller P.J."/>
            <person name="Scott M.A."/>
            <person name="Spackman E."/>
            <person name="Goraichik I."/>
            <person name="Dimitrov K.M."/>
            <person name="Suarez D.L."/>
            <person name="Swayne D.E."/>
        </authorList>
    </citation>
    <scope>NUCLEOTIDE SEQUENCE [LARGE SCALE GENOMIC DNA]</scope>
    <source>
        <strain evidence="2 3">CECT 7450</strain>
    </source>
</reference>
<evidence type="ECO:0000256" key="1">
    <source>
        <dbReference type="SAM" id="MobiDB-lite"/>
    </source>
</evidence>
<dbReference type="AlphaFoldDB" id="A0A1X6ZZL6"/>
<gene>
    <name evidence="2" type="ORF">ROA7450_03513</name>
</gene>
<evidence type="ECO:0000313" key="3">
    <source>
        <dbReference type="Proteomes" id="UP000193061"/>
    </source>
</evidence>
<dbReference type="RefSeq" id="WP_085807178.1">
    <property type="nucleotide sequence ID" value="NZ_FWFX01000013.1"/>
</dbReference>
<evidence type="ECO:0000313" key="2">
    <source>
        <dbReference type="EMBL" id="SLN66233.1"/>
    </source>
</evidence>
<name>A0A1X6ZZL6_9RHOB</name>
<accession>A0A1X6ZZL6</accession>